<evidence type="ECO:0000256" key="5">
    <source>
        <dbReference type="ARBA" id="ARBA00023242"/>
    </source>
</evidence>
<feature type="region of interest" description="Disordered" evidence="9">
    <location>
        <begin position="33"/>
        <end position="135"/>
    </location>
</feature>
<evidence type="ECO:0000313" key="11">
    <source>
        <dbReference type="EMBL" id="KAA0195170.1"/>
    </source>
</evidence>
<dbReference type="PRINTS" id="PR00024">
    <property type="entry name" value="HOMEOBOX"/>
</dbReference>
<evidence type="ECO:0000256" key="4">
    <source>
        <dbReference type="ARBA" id="ARBA00023155"/>
    </source>
</evidence>
<dbReference type="SMART" id="SM00389">
    <property type="entry name" value="HOX"/>
    <property type="match status" value="1"/>
</dbReference>
<reference evidence="13" key="4">
    <citation type="submission" date="2025-04" db="UniProtKB">
        <authorList>
            <consortium name="RefSeq"/>
        </authorList>
    </citation>
    <scope>IDENTIFICATION</scope>
    <source>
        <tissue evidence="13">Whole organism</tissue>
    </source>
</reference>
<dbReference type="GO" id="GO:0000981">
    <property type="term" value="F:DNA-binding transcription factor activity, RNA polymerase II-specific"/>
    <property type="evidence" value="ECO:0007669"/>
    <property type="project" value="InterPro"/>
</dbReference>
<feature type="domain" description="Homeobox" evidence="10">
    <location>
        <begin position="301"/>
        <end position="361"/>
    </location>
</feature>
<evidence type="ECO:0000313" key="13">
    <source>
        <dbReference type="RefSeq" id="XP_018021132.1"/>
    </source>
</evidence>
<comment type="similarity">
    <text evidence="6">Belongs to the Msh homeobox family.</text>
</comment>
<organism evidence="11">
    <name type="scientific">Hyalella azteca</name>
    <name type="common">Amphipod</name>
    <dbReference type="NCBI Taxonomy" id="294128"/>
    <lineage>
        <taxon>Eukaryota</taxon>
        <taxon>Metazoa</taxon>
        <taxon>Ecdysozoa</taxon>
        <taxon>Arthropoda</taxon>
        <taxon>Crustacea</taxon>
        <taxon>Multicrustacea</taxon>
        <taxon>Malacostraca</taxon>
        <taxon>Eumalacostraca</taxon>
        <taxon>Peracarida</taxon>
        <taxon>Amphipoda</taxon>
        <taxon>Senticaudata</taxon>
        <taxon>Talitrida</taxon>
        <taxon>Talitroidea</taxon>
        <taxon>Hyalellidae</taxon>
        <taxon>Hyalella</taxon>
    </lineage>
</organism>
<dbReference type="PROSITE" id="PS50071">
    <property type="entry name" value="HOMEOBOX_2"/>
    <property type="match status" value="1"/>
</dbReference>
<dbReference type="InterPro" id="IPR020479">
    <property type="entry name" value="HD_metazoa"/>
</dbReference>
<evidence type="ECO:0000256" key="2">
    <source>
        <dbReference type="ARBA" id="ARBA00022473"/>
    </source>
</evidence>
<evidence type="ECO:0000256" key="6">
    <source>
        <dbReference type="ARBA" id="ARBA00038425"/>
    </source>
</evidence>
<dbReference type="InterPro" id="IPR001356">
    <property type="entry name" value="HD"/>
</dbReference>
<proteinExistence type="inferred from homology"/>
<keyword evidence="2" id="KW-0217">Developmental protein</keyword>
<dbReference type="Proteomes" id="UP000711488">
    <property type="component" value="Unassembled WGS sequence"/>
</dbReference>
<dbReference type="AlphaFoldDB" id="A0A6A0H0Q0"/>
<evidence type="ECO:0000256" key="3">
    <source>
        <dbReference type="ARBA" id="ARBA00023125"/>
    </source>
</evidence>
<dbReference type="InterPro" id="IPR050674">
    <property type="entry name" value="Msh_Homeobox_Regulators"/>
</dbReference>
<feature type="region of interest" description="Disordered" evidence="9">
    <location>
        <begin position="180"/>
        <end position="210"/>
    </location>
</feature>
<feature type="compositionally biased region" description="Gly residues" evidence="9">
    <location>
        <begin position="123"/>
        <end position="134"/>
    </location>
</feature>
<evidence type="ECO:0000313" key="12">
    <source>
        <dbReference type="Proteomes" id="UP000694843"/>
    </source>
</evidence>
<dbReference type="OrthoDB" id="6159439at2759"/>
<dbReference type="EMBL" id="JQDR03009815">
    <property type="protein sequence ID" value="KAA0195170.1"/>
    <property type="molecule type" value="Genomic_DNA"/>
</dbReference>
<accession>A0A6A0H0Q0</accession>
<reference evidence="11" key="1">
    <citation type="submission" date="2014-08" db="EMBL/GenBank/DDBJ databases">
        <authorList>
            <person name="Murali S."/>
            <person name="Richards S."/>
            <person name="Bandaranaike D."/>
            <person name="Bellair M."/>
            <person name="Blankenburg K."/>
            <person name="Chao H."/>
            <person name="Dinh H."/>
            <person name="Doddapaneni H."/>
            <person name="Dugan-Rocha S."/>
            <person name="Elkadiri S."/>
            <person name="Gnanaolivu R."/>
            <person name="Hughes D."/>
            <person name="Lee S."/>
            <person name="Li M."/>
            <person name="Ming W."/>
            <person name="Munidasa M."/>
            <person name="Muniz J."/>
            <person name="Nguyen L."/>
            <person name="Osuji N."/>
            <person name="Pu L.-L."/>
            <person name="Puazo M."/>
            <person name="Skinner E."/>
            <person name="Qu C."/>
            <person name="Quiroz J."/>
            <person name="Raj R."/>
            <person name="Weissenberger G."/>
            <person name="Xin Y."/>
            <person name="Zou X."/>
            <person name="Han Y."/>
            <person name="Worley K."/>
            <person name="Muzny D."/>
            <person name="Gibbs R."/>
        </authorList>
    </citation>
    <scope>NUCLEOTIDE SEQUENCE</scope>
    <source>
        <strain evidence="11">HAZT.00-mixed</strain>
        <tissue evidence="11">Whole organism</tissue>
    </source>
</reference>
<comment type="subcellular location">
    <subcellularLocation>
        <location evidence="1 7 8">Nucleus</location>
    </subcellularLocation>
</comment>
<reference evidence="11" key="3">
    <citation type="submission" date="2019-06" db="EMBL/GenBank/DDBJ databases">
        <authorList>
            <person name="Poynton C."/>
            <person name="Hasenbein S."/>
            <person name="Benoit J.B."/>
            <person name="Sepulveda M.S."/>
            <person name="Poelchau M.F."/>
            <person name="Murali S.C."/>
            <person name="Chen S."/>
            <person name="Glastad K.M."/>
            <person name="Werren J.H."/>
            <person name="Vineis J.H."/>
            <person name="Bowen J.L."/>
            <person name="Friedrich M."/>
            <person name="Jones J."/>
            <person name="Robertson H.M."/>
            <person name="Feyereisen R."/>
            <person name="Mechler-Hickson A."/>
            <person name="Mathers N."/>
            <person name="Lee C.E."/>
            <person name="Colbourne J.K."/>
            <person name="Biales A."/>
            <person name="Johnston J.S."/>
            <person name="Wellborn G.A."/>
            <person name="Rosendale A.J."/>
            <person name="Cridge A.G."/>
            <person name="Munoz-Torres M.C."/>
            <person name="Bain P.A."/>
            <person name="Manny A.R."/>
            <person name="Major K.M."/>
            <person name="Lambert F.N."/>
            <person name="Vulpe C.D."/>
            <person name="Tuck P."/>
            <person name="Blalock B.J."/>
            <person name="Lin Y.-Y."/>
            <person name="Smith M.E."/>
            <person name="Ochoa-Acuna H."/>
            <person name="Chen M.-J.M."/>
            <person name="Childers C.P."/>
            <person name="Qu J."/>
            <person name="Dugan S."/>
            <person name="Lee S.L."/>
            <person name="Chao H."/>
            <person name="Dinh H."/>
            <person name="Han Y."/>
            <person name="Doddapaneni H."/>
            <person name="Worley K.C."/>
            <person name="Muzny D.M."/>
            <person name="Gibbs R.A."/>
            <person name="Richards S."/>
        </authorList>
    </citation>
    <scope>NUCLEOTIDE SEQUENCE</scope>
    <source>
        <strain evidence="11">HAZT.00-mixed</strain>
        <tissue evidence="11">Whole organism</tissue>
    </source>
</reference>
<feature type="compositionally biased region" description="Basic and acidic residues" evidence="9">
    <location>
        <begin position="95"/>
        <end position="104"/>
    </location>
</feature>
<keyword evidence="3 7" id="KW-0238">DNA-binding</keyword>
<dbReference type="RefSeq" id="XP_018021132.1">
    <property type="nucleotide sequence ID" value="XM_018165643.2"/>
</dbReference>
<dbReference type="SUPFAM" id="SSF46689">
    <property type="entry name" value="Homeodomain-like"/>
    <property type="match status" value="1"/>
</dbReference>
<dbReference type="CDD" id="cd00086">
    <property type="entry name" value="homeodomain"/>
    <property type="match status" value="1"/>
</dbReference>
<dbReference type="GO" id="GO:0005634">
    <property type="term" value="C:nucleus"/>
    <property type="evidence" value="ECO:0007669"/>
    <property type="project" value="UniProtKB-SubCell"/>
</dbReference>
<evidence type="ECO:0000256" key="7">
    <source>
        <dbReference type="PROSITE-ProRule" id="PRU00108"/>
    </source>
</evidence>
<sequence>MSSAAVNVTLGDKPQSAFSAVVRKSFSSFSVDSILAGSPSTDTPHSKGDSSAIEGDYAHDSDYRREVDDYPSEGEFRSDDNFRRDDSSSVGDDVFIPREDDRIRVVVGNGADSVQETEDRGGGGDGNDDSGGGENCIRSNSNFLASTPNTAKYLGLHGDSAFRIATTAAQAFTLLHNRLNRSPELPKDRRLPRSPSPRTPGCDEDIEDADDDIHVDSEEQDEKERSELSSQTVVRPTAVGPIQEPRFPGVGPPALLGHLPQHGLWPSFPFLHHQLSLRALQKSPEMPRFNVPIKVTLRKHKPNRKPRTPFTTQQLLALEKKFREKQYLSIAERAEFSASLNLTETQVKIWFQNRRAKDKRLKESEMERIRLASHPIVPHNPFLPPTSLIPPFLLNNHLMAAGVLRHGLHPPPVSSPSSH</sequence>
<keyword evidence="5 7" id="KW-0539">Nucleus</keyword>
<evidence type="ECO:0000256" key="9">
    <source>
        <dbReference type="SAM" id="MobiDB-lite"/>
    </source>
</evidence>
<dbReference type="PANTHER" id="PTHR24338:SF0">
    <property type="entry name" value="MUSCLE SEGMENTATION HOMEOBOX"/>
    <property type="match status" value="1"/>
</dbReference>
<dbReference type="InterPro" id="IPR009057">
    <property type="entry name" value="Homeodomain-like_sf"/>
</dbReference>
<keyword evidence="12" id="KW-1185">Reference proteome</keyword>
<evidence type="ECO:0000259" key="10">
    <source>
        <dbReference type="PROSITE" id="PS50071"/>
    </source>
</evidence>
<dbReference type="KEGG" id="hazt:108677425"/>
<dbReference type="GeneID" id="108677425"/>
<dbReference type="InterPro" id="IPR017970">
    <property type="entry name" value="Homeobox_CS"/>
</dbReference>
<dbReference type="PANTHER" id="PTHR24338">
    <property type="entry name" value="HOMEOBOX PROTEIN MSX"/>
    <property type="match status" value="1"/>
</dbReference>
<keyword evidence="4 7" id="KW-0371">Homeobox</keyword>
<dbReference type="GO" id="GO:0000977">
    <property type="term" value="F:RNA polymerase II transcription regulatory region sequence-specific DNA binding"/>
    <property type="evidence" value="ECO:0007669"/>
    <property type="project" value="TreeGrafter"/>
</dbReference>
<reference evidence="11" key="2">
    <citation type="journal article" date="2018" name="Environ. Sci. Technol.">
        <title>The Toxicogenome of Hyalella azteca: A Model for Sediment Ecotoxicology and Evolutionary Toxicology.</title>
        <authorList>
            <person name="Poynton H.C."/>
            <person name="Hasenbein S."/>
            <person name="Benoit J.B."/>
            <person name="Sepulveda M.S."/>
            <person name="Poelchau M.F."/>
            <person name="Hughes D.S.T."/>
            <person name="Murali S.C."/>
            <person name="Chen S."/>
            <person name="Glastad K.M."/>
            <person name="Goodisman M.A.D."/>
            <person name="Werren J.H."/>
            <person name="Vineis J.H."/>
            <person name="Bowen J.L."/>
            <person name="Friedrich M."/>
            <person name="Jones J."/>
            <person name="Robertson H.M."/>
            <person name="Feyereisen R."/>
            <person name="Mechler-Hickson A."/>
            <person name="Mathers N."/>
            <person name="Lee C.E."/>
            <person name="Colbourne J.K."/>
            <person name="Biales A."/>
            <person name="Johnston J.S."/>
            <person name="Wellborn G.A."/>
            <person name="Rosendale A.J."/>
            <person name="Cridge A.G."/>
            <person name="Munoz-Torres M.C."/>
            <person name="Bain P.A."/>
            <person name="Manny A.R."/>
            <person name="Major K.M."/>
            <person name="Lambert F.N."/>
            <person name="Vulpe C.D."/>
            <person name="Tuck P."/>
            <person name="Blalock B.J."/>
            <person name="Lin Y.Y."/>
            <person name="Smith M.E."/>
            <person name="Ochoa-Acuna H."/>
            <person name="Chen M.M."/>
            <person name="Childers C.P."/>
            <person name="Qu J."/>
            <person name="Dugan S."/>
            <person name="Lee S.L."/>
            <person name="Chao H."/>
            <person name="Dinh H."/>
            <person name="Han Y."/>
            <person name="Doddapaneni H."/>
            <person name="Worley K.C."/>
            <person name="Muzny D.M."/>
            <person name="Gibbs R.A."/>
            <person name="Richards S."/>
        </authorList>
    </citation>
    <scope>NUCLEOTIDE SEQUENCE</scope>
    <source>
        <strain evidence="11">HAZT.00-mixed</strain>
        <tissue evidence="11">Whole organism</tissue>
    </source>
</reference>
<gene>
    <name evidence="13" type="primary">LOC108677425</name>
    <name evidence="11" type="ORF">HAZT_HAZT005907</name>
</gene>
<dbReference type="GO" id="GO:0048598">
    <property type="term" value="P:embryonic morphogenesis"/>
    <property type="evidence" value="ECO:0007669"/>
    <property type="project" value="TreeGrafter"/>
</dbReference>
<evidence type="ECO:0000256" key="1">
    <source>
        <dbReference type="ARBA" id="ARBA00004123"/>
    </source>
</evidence>
<dbReference type="Pfam" id="PF00046">
    <property type="entry name" value="Homeodomain"/>
    <property type="match status" value="1"/>
</dbReference>
<dbReference type="Gene3D" id="1.10.10.60">
    <property type="entry name" value="Homeodomain-like"/>
    <property type="match status" value="1"/>
</dbReference>
<dbReference type="PROSITE" id="PS00027">
    <property type="entry name" value="HOMEOBOX_1"/>
    <property type="match status" value="1"/>
</dbReference>
<protein>
    <submittedName>
        <fullName evidence="13">Uncharacterized protein LOC108677425</fullName>
    </submittedName>
</protein>
<name>A0A6A0H0Q0_HYAAZ</name>
<feature type="DNA-binding region" description="Homeobox" evidence="7">
    <location>
        <begin position="303"/>
        <end position="362"/>
    </location>
</feature>
<evidence type="ECO:0000256" key="8">
    <source>
        <dbReference type="RuleBase" id="RU000682"/>
    </source>
</evidence>
<feature type="compositionally biased region" description="Basic and acidic residues" evidence="9">
    <location>
        <begin position="56"/>
        <end position="87"/>
    </location>
</feature>
<dbReference type="Proteomes" id="UP000694843">
    <property type="component" value="Unplaced"/>
</dbReference>